<dbReference type="AlphaFoldDB" id="G2E8F3"/>
<evidence type="ECO:0000313" key="1">
    <source>
        <dbReference type="EMBL" id="EGV27621.1"/>
    </source>
</evidence>
<evidence type="ECO:0000313" key="2">
    <source>
        <dbReference type="Proteomes" id="UP000004200"/>
    </source>
</evidence>
<dbReference type="Proteomes" id="UP000004200">
    <property type="component" value="Unassembled WGS sequence"/>
</dbReference>
<organism evidence="1 2">
    <name type="scientific">Thiorhodococcus drewsii AZ1</name>
    <dbReference type="NCBI Taxonomy" id="765913"/>
    <lineage>
        <taxon>Bacteria</taxon>
        <taxon>Pseudomonadati</taxon>
        <taxon>Pseudomonadota</taxon>
        <taxon>Gammaproteobacteria</taxon>
        <taxon>Chromatiales</taxon>
        <taxon>Chromatiaceae</taxon>
        <taxon>Thiorhodococcus</taxon>
    </lineage>
</organism>
<name>G2E8F3_9GAMM</name>
<protein>
    <submittedName>
        <fullName evidence="1">Uncharacterized protein</fullName>
    </submittedName>
</protein>
<dbReference type="RefSeq" id="WP_007043279.1">
    <property type="nucleotide sequence ID" value="NZ_AFWT01000078.1"/>
</dbReference>
<reference evidence="1 2" key="1">
    <citation type="submission" date="2011-06" db="EMBL/GenBank/DDBJ databases">
        <title>The draft genome of Thiorhodococcus drewsii AZ1.</title>
        <authorList>
            <consortium name="US DOE Joint Genome Institute (JGI-PGF)"/>
            <person name="Lucas S."/>
            <person name="Han J."/>
            <person name="Lapidus A."/>
            <person name="Cheng J.-F."/>
            <person name="Goodwin L."/>
            <person name="Pitluck S."/>
            <person name="Peters L."/>
            <person name="Land M.L."/>
            <person name="Hauser L."/>
            <person name="Vogl K."/>
            <person name="Liu Z."/>
            <person name="Imhoff J."/>
            <person name="Thiel V."/>
            <person name="Frigaard N.-U."/>
            <person name="Bryant D.A."/>
            <person name="Woyke T.J."/>
        </authorList>
    </citation>
    <scope>NUCLEOTIDE SEQUENCE [LARGE SCALE GENOMIC DNA]</scope>
    <source>
        <strain evidence="1 2">AZ1</strain>
    </source>
</reference>
<proteinExistence type="predicted"/>
<gene>
    <name evidence="1" type="ORF">ThidrDRAFT_4567</name>
</gene>
<accession>G2E8F3</accession>
<dbReference type="EMBL" id="AFWT01000078">
    <property type="protein sequence ID" value="EGV27621.1"/>
    <property type="molecule type" value="Genomic_DNA"/>
</dbReference>
<comment type="caution">
    <text evidence="1">The sequence shown here is derived from an EMBL/GenBank/DDBJ whole genome shotgun (WGS) entry which is preliminary data.</text>
</comment>
<keyword evidence="2" id="KW-1185">Reference proteome</keyword>
<dbReference type="STRING" id="765913.ThidrDRAFT_4567"/>
<sequence>MADIPNLQTNLLVLTVTDQGALKPPLRVRTPIVGWRLPDDAEISDLYAAVPIAVEAPSTHFVVIDGANEQAVAPDGTRFASENAAVDWLLAAERA</sequence>